<dbReference type="GO" id="GO:0008610">
    <property type="term" value="P:lipid biosynthetic process"/>
    <property type="evidence" value="ECO:0007669"/>
    <property type="project" value="UniProtKB-ARBA"/>
</dbReference>
<comment type="subcellular location">
    <subcellularLocation>
        <location evidence="1">Cell inner membrane</location>
    </subcellularLocation>
</comment>
<dbReference type="EMBL" id="UINC01170010">
    <property type="protein sequence ID" value="SVD73841.1"/>
    <property type="molecule type" value="Genomic_DNA"/>
</dbReference>
<keyword evidence="2" id="KW-1003">Cell membrane</keyword>
<evidence type="ECO:0008006" key="8">
    <source>
        <dbReference type="Google" id="ProtNLM"/>
    </source>
</evidence>
<evidence type="ECO:0000256" key="5">
    <source>
        <dbReference type="ARBA" id="ARBA00023136"/>
    </source>
</evidence>
<organism evidence="7">
    <name type="scientific">marine metagenome</name>
    <dbReference type="NCBI Taxonomy" id="408172"/>
    <lineage>
        <taxon>unclassified sequences</taxon>
        <taxon>metagenomes</taxon>
        <taxon>ecological metagenomes</taxon>
    </lineage>
</organism>
<dbReference type="PANTHER" id="PTHR30606">
    <property type="entry name" value="LIPID A BIOSYNTHESIS LAUROYL ACYLTRANSFERASE"/>
    <property type="match status" value="1"/>
</dbReference>
<dbReference type="InterPro" id="IPR004960">
    <property type="entry name" value="LipA_acyltrans"/>
</dbReference>
<dbReference type="CDD" id="cd07984">
    <property type="entry name" value="LPLAT_LABLAT-like"/>
    <property type="match status" value="1"/>
</dbReference>
<dbReference type="Pfam" id="PF03279">
    <property type="entry name" value="Lip_A_acyltrans"/>
    <property type="match status" value="1"/>
</dbReference>
<gene>
    <name evidence="7" type="ORF">METZ01_LOCUS426695</name>
</gene>
<evidence type="ECO:0000313" key="7">
    <source>
        <dbReference type="EMBL" id="SVD73841.1"/>
    </source>
</evidence>
<protein>
    <recommendedName>
        <fullName evidence="8">Lauroyl acyltransferase</fullName>
    </recommendedName>
</protein>
<evidence type="ECO:0000256" key="3">
    <source>
        <dbReference type="ARBA" id="ARBA00022519"/>
    </source>
</evidence>
<evidence type="ECO:0000256" key="6">
    <source>
        <dbReference type="ARBA" id="ARBA00023315"/>
    </source>
</evidence>
<reference evidence="7" key="1">
    <citation type="submission" date="2018-05" db="EMBL/GenBank/DDBJ databases">
        <authorList>
            <person name="Lanie J.A."/>
            <person name="Ng W.-L."/>
            <person name="Kazmierczak K.M."/>
            <person name="Andrzejewski T.M."/>
            <person name="Davidsen T.M."/>
            <person name="Wayne K.J."/>
            <person name="Tettelin H."/>
            <person name="Glass J.I."/>
            <person name="Rusch D."/>
            <person name="Podicherti R."/>
            <person name="Tsui H.-C.T."/>
            <person name="Winkler M.E."/>
        </authorList>
    </citation>
    <scope>NUCLEOTIDE SEQUENCE</scope>
</reference>
<keyword evidence="4" id="KW-0808">Transferase</keyword>
<accession>A0A382XTN5</accession>
<dbReference type="AlphaFoldDB" id="A0A382XTN5"/>
<evidence type="ECO:0000256" key="2">
    <source>
        <dbReference type="ARBA" id="ARBA00022475"/>
    </source>
</evidence>
<evidence type="ECO:0000256" key="4">
    <source>
        <dbReference type="ARBA" id="ARBA00022679"/>
    </source>
</evidence>
<sequence>EMWRNLGRVAGEYPHLHKFQAYMPGGRIEVVGVEHLVTAKEEARGALFFTGHLSNWEVSGLPLIQYGIPITFVYRAPNNPYVDRLISRIRERYITENAIAKGASGAREMVRRVKDGGYTAMLVDQKMNDGIAVPFFGRDAMTAPALAQLALKYDLPVWPVRTERLAGCRFRVTIFPKLELPRSDDISSDVAETMRMVNAVLESWIRERPGQWLWLHNRWPKGT</sequence>
<feature type="non-terminal residue" evidence="7">
    <location>
        <position position="1"/>
    </location>
</feature>
<keyword evidence="5" id="KW-0472">Membrane</keyword>
<dbReference type="GO" id="GO:1901137">
    <property type="term" value="P:carbohydrate derivative biosynthetic process"/>
    <property type="evidence" value="ECO:0007669"/>
    <property type="project" value="UniProtKB-ARBA"/>
</dbReference>
<dbReference type="GO" id="GO:0016746">
    <property type="term" value="F:acyltransferase activity"/>
    <property type="evidence" value="ECO:0007669"/>
    <property type="project" value="UniProtKB-KW"/>
</dbReference>
<dbReference type="PANTHER" id="PTHR30606:SF9">
    <property type="entry name" value="LIPID A BIOSYNTHESIS LAUROYLTRANSFERASE"/>
    <property type="match status" value="1"/>
</dbReference>
<keyword evidence="6" id="KW-0012">Acyltransferase</keyword>
<proteinExistence type="predicted"/>
<name>A0A382XTN5_9ZZZZ</name>
<keyword evidence="3" id="KW-0997">Cell inner membrane</keyword>
<evidence type="ECO:0000256" key="1">
    <source>
        <dbReference type="ARBA" id="ARBA00004533"/>
    </source>
</evidence>
<dbReference type="GO" id="GO:0005886">
    <property type="term" value="C:plasma membrane"/>
    <property type="evidence" value="ECO:0007669"/>
    <property type="project" value="UniProtKB-SubCell"/>
</dbReference>